<protein>
    <submittedName>
        <fullName evidence="6">Sugar kinase</fullName>
    </submittedName>
</protein>
<dbReference type="PANTHER" id="PTHR10584">
    <property type="entry name" value="SUGAR KINASE"/>
    <property type="match status" value="1"/>
</dbReference>
<dbReference type="InterPro" id="IPR029056">
    <property type="entry name" value="Ribokinase-like"/>
</dbReference>
<dbReference type="STRING" id="1227490.C479_04572"/>
<dbReference type="CDD" id="cd01942">
    <property type="entry name" value="ribokinase_group_A"/>
    <property type="match status" value="1"/>
</dbReference>
<proteinExistence type="inferred from homology"/>
<feature type="domain" description="Carbohydrate kinase PfkB" evidence="5">
    <location>
        <begin position="1"/>
        <end position="280"/>
    </location>
</feature>
<dbReference type="Proteomes" id="UP000011560">
    <property type="component" value="Unassembled WGS sequence"/>
</dbReference>
<dbReference type="PROSITE" id="PS00584">
    <property type="entry name" value="PFKB_KINASES_2"/>
    <property type="match status" value="1"/>
</dbReference>
<keyword evidence="3 4" id="KW-0418">Kinase</keyword>
<dbReference type="EMBL" id="AOIQ01000008">
    <property type="protein sequence ID" value="ELZ12641.1"/>
    <property type="molecule type" value="Genomic_DNA"/>
</dbReference>
<dbReference type="InterPro" id="IPR011611">
    <property type="entry name" value="PfkB_dom"/>
</dbReference>
<organism evidence="6 7">
    <name type="scientific">Halovivax asiaticus JCM 14624</name>
    <dbReference type="NCBI Taxonomy" id="1227490"/>
    <lineage>
        <taxon>Archaea</taxon>
        <taxon>Methanobacteriati</taxon>
        <taxon>Methanobacteriota</taxon>
        <taxon>Stenosarchaea group</taxon>
        <taxon>Halobacteria</taxon>
        <taxon>Halobacteriales</taxon>
        <taxon>Natrialbaceae</taxon>
        <taxon>Halovivax</taxon>
    </lineage>
</organism>
<comment type="similarity">
    <text evidence="1 4">Belongs to the carbohydrate kinase PfkB family.</text>
</comment>
<name>M0BP27_9EURY</name>
<evidence type="ECO:0000256" key="2">
    <source>
        <dbReference type="ARBA" id="ARBA00022679"/>
    </source>
</evidence>
<accession>M0BP27</accession>
<evidence type="ECO:0000313" key="7">
    <source>
        <dbReference type="Proteomes" id="UP000011560"/>
    </source>
</evidence>
<dbReference type="PRINTS" id="PR00990">
    <property type="entry name" value="RIBOKINASE"/>
</dbReference>
<comment type="caution">
    <text evidence="6">The sequence shown here is derived from an EMBL/GenBank/DDBJ whole genome shotgun (WGS) entry which is preliminary data.</text>
</comment>
<keyword evidence="7" id="KW-1185">Reference proteome</keyword>
<dbReference type="Pfam" id="PF00294">
    <property type="entry name" value="PfkB"/>
    <property type="match status" value="1"/>
</dbReference>
<dbReference type="GO" id="GO:0006796">
    <property type="term" value="P:phosphate-containing compound metabolic process"/>
    <property type="evidence" value="ECO:0007669"/>
    <property type="project" value="UniProtKB-ARBA"/>
</dbReference>
<reference evidence="6 7" key="1">
    <citation type="journal article" date="2014" name="PLoS Genet.">
        <title>Phylogenetically driven sequencing of extremely halophilic archaea reveals strategies for static and dynamic osmo-response.</title>
        <authorList>
            <person name="Becker E.A."/>
            <person name="Seitzer P.M."/>
            <person name="Tritt A."/>
            <person name="Larsen D."/>
            <person name="Krusor M."/>
            <person name="Yao A.I."/>
            <person name="Wu D."/>
            <person name="Madern D."/>
            <person name="Eisen J.A."/>
            <person name="Darling A.E."/>
            <person name="Facciotti M.T."/>
        </authorList>
    </citation>
    <scope>NUCLEOTIDE SEQUENCE [LARGE SCALE GENOMIC DNA]</scope>
    <source>
        <strain evidence="6 7">JCM 14624</strain>
    </source>
</reference>
<dbReference type="OrthoDB" id="26949at2157"/>
<gene>
    <name evidence="6" type="ORF">C479_04572</name>
</gene>
<dbReference type="RefSeq" id="WP_007698490.1">
    <property type="nucleotide sequence ID" value="NZ_AOIQ01000008.1"/>
</dbReference>
<dbReference type="AlphaFoldDB" id="M0BP27"/>
<dbReference type="PATRIC" id="fig|1227490.4.peg.921"/>
<evidence type="ECO:0000256" key="3">
    <source>
        <dbReference type="ARBA" id="ARBA00022777"/>
    </source>
</evidence>
<evidence type="ECO:0000313" key="6">
    <source>
        <dbReference type="EMBL" id="ELZ12641.1"/>
    </source>
</evidence>
<dbReference type="GO" id="GO:0016301">
    <property type="term" value="F:kinase activity"/>
    <property type="evidence" value="ECO:0007669"/>
    <property type="project" value="UniProtKB-KW"/>
</dbReference>
<dbReference type="PANTHER" id="PTHR10584:SF166">
    <property type="entry name" value="RIBOKINASE"/>
    <property type="match status" value="1"/>
</dbReference>
<evidence type="ECO:0000259" key="5">
    <source>
        <dbReference type="Pfam" id="PF00294"/>
    </source>
</evidence>
<dbReference type="Gene3D" id="3.40.1190.20">
    <property type="match status" value="1"/>
</dbReference>
<dbReference type="SUPFAM" id="SSF53613">
    <property type="entry name" value="Ribokinase-like"/>
    <property type="match status" value="1"/>
</dbReference>
<evidence type="ECO:0000256" key="1">
    <source>
        <dbReference type="ARBA" id="ARBA00010688"/>
    </source>
</evidence>
<dbReference type="InterPro" id="IPR002173">
    <property type="entry name" value="Carboh/pur_kinase_PfkB_CS"/>
</dbReference>
<sequence length="294" mass="30128">MDRCLVAGHVNWDVTLRVDSLPPVDGEATIRDRHCGCGGSAANVAVGLAGLGVDVDLIGSVGDDECGRDAVATLEGAGVDCTGIRRIPDATTARKYLVVDESGAVSVLGDDGANEAVGPSDVDPALVRQADHVHLTGNRPETTEAIASLAAEAGVSVSYDPGRQLTERSIEAPIDLVDVLFLSSREADAIRATAAGERAFGERTVVVTDGDDGAVVHAPNATSHHAGFDVDTTDTSGAGDAFVAGFLTNWLQAGDVERALRVGNACGALATRTVGAQSSLSPQRLDSLLADCEM</sequence>
<evidence type="ECO:0000256" key="4">
    <source>
        <dbReference type="RuleBase" id="RU003704"/>
    </source>
</evidence>
<dbReference type="InterPro" id="IPR002139">
    <property type="entry name" value="Ribo/fructo_kinase"/>
</dbReference>
<keyword evidence="2 4" id="KW-0808">Transferase</keyword>